<dbReference type="EMBL" id="CP115922">
    <property type="protein sequence ID" value="XCD19235.1"/>
    <property type="molecule type" value="Genomic_DNA"/>
</dbReference>
<dbReference type="AlphaFoldDB" id="A0AAU8BSA4"/>
<proteinExistence type="predicted"/>
<geneLocation type="plasmid" evidence="1">
    <name>p1</name>
</geneLocation>
<protein>
    <submittedName>
        <fullName evidence="1">2,3-diaminopropionate biosynthesis protein SbnB</fullName>
    </submittedName>
</protein>
<evidence type="ECO:0000313" key="1">
    <source>
        <dbReference type="EMBL" id="XCD19235.1"/>
    </source>
</evidence>
<dbReference type="InterPro" id="IPR023401">
    <property type="entry name" value="ODC_N"/>
</dbReference>
<dbReference type="GO" id="GO:0005737">
    <property type="term" value="C:cytoplasm"/>
    <property type="evidence" value="ECO:0007669"/>
    <property type="project" value="TreeGrafter"/>
</dbReference>
<dbReference type="InterPro" id="IPR023866">
    <property type="entry name" value="SbnB"/>
</dbReference>
<accession>A0AAU8BSA4</accession>
<dbReference type="SUPFAM" id="SSF51735">
    <property type="entry name" value="NAD(P)-binding Rossmann-fold domains"/>
    <property type="match status" value="1"/>
</dbReference>
<dbReference type="Gene3D" id="3.40.50.720">
    <property type="entry name" value="NAD(P)-binding Rossmann-like Domain"/>
    <property type="match status" value="1"/>
</dbReference>
<dbReference type="InterPro" id="IPR003462">
    <property type="entry name" value="ODC_Mu_crystall"/>
</dbReference>
<name>A0AAU8BSA4_9VIBR</name>
<keyword evidence="1" id="KW-0614">Plasmid</keyword>
<organism evidence="1">
    <name type="scientific">Vibrio chaetopteri</name>
    <dbReference type="NCBI Taxonomy" id="3016528"/>
    <lineage>
        <taxon>Bacteria</taxon>
        <taxon>Pseudomonadati</taxon>
        <taxon>Pseudomonadota</taxon>
        <taxon>Gammaproteobacteria</taxon>
        <taxon>Vibrionales</taxon>
        <taxon>Vibrionaceae</taxon>
        <taxon>Vibrio</taxon>
    </lineage>
</organism>
<dbReference type="Gene3D" id="3.30.1780.10">
    <property type="entry name" value="ornithine cyclodeaminase, domain 1"/>
    <property type="match status" value="1"/>
</dbReference>
<dbReference type="NCBIfam" id="TIGR03944">
    <property type="entry name" value="dehyd_SbnB_fam"/>
    <property type="match status" value="1"/>
</dbReference>
<dbReference type="GO" id="GO:0019290">
    <property type="term" value="P:siderophore biosynthetic process"/>
    <property type="evidence" value="ECO:0007669"/>
    <property type="project" value="InterPro"/>
</dbReference>
<dbReference type="KEGG" id="vck:PG915_24050"/>
<dbReference type="PANTHER" id="PTHR13812">
    <property type="entry name" value="KETIMINE REDUCTASE MU-CRYSTALLIN"/>
    <property type="match status" value="1"/>
</dbReference>
<dbReference type="InterPro" id="IPR036291">
    <property type="entry name" value="NAD(P)-bd_dom_sf"/>
</dbReference>
<dbReference type="Pfam" id="PF02423">
    <property type="entry name" value="OCD_Mu_crystall"/>
    <property type="match status" value="1"/>
</dbReference>
<sequence length="341" mass="37814">MQKQFEVIGGEYIASVLSQWKKDILGVIESTYLAHENGFTENPDSYFLRFKDKPEARIIALPSSINDTNASIDIAGIKWISSFPKNIEHNLQRASAAILLNNRTTGYPFCLLEGAQISAARTSASAVLAANHLSRTGKRAERVCIIGGGVIARYITEFFHADDWQIEQFEIYDLSEDNAHLFAKNMSKQTGRNIDICTSLEAALSADIVVFATTAPAPYLDPDFRFNANQLVLNISLRDIPAETILQSNNVFDDVEHCMKANTSPHLAEQMTGNRDFADGTLAAYISGNLELDLTKPTIFSPFGLGVLDLALSMFIYKHDTDLPGRHALNDFFPDVSRWAE</sequence>
<gene>
    <name evidence="1" type="primary">sbnB</name>
    <name evidence="1" type="ORF">PG915_24050</name>
</gene>
<dbReference type="PANTHER" id="PTHR13812:SF19">
    <property type="entry name" value="KETIMINE REDUCTASE MU-CRYSTALLIN"/>
    <property type="match status" value="1"/>
</dbReference>
<dbReference type="GO" id="GO:0016639">
    <property type="term" value="F:oxidoreductase activity, acting on the CH-NH2 group of donors, NAD or NADP as acceptor"/>
    <property type="evidence" value="ECO:0007669"/>
    <property type="project" value="InterPro"/>
</dbReference>
<dbReference type="PIRSF" id="PIRSF001439">
    <property type="entry name" value="CryM"/>
    <property type="match status" value="1"/>
</dbReference>
<dbReference type="RefSeq" id="WP_353500353.1">
    <property type="nucleotide sequence ID" value="NZ_CP115922.1"/>
</dbReference>
<reference evidence="1" key="1">
    <citation type="submission" date="2023-01" db="EMBL/GenBank/DDBJ databases">
        <title>Vibrio sp. CB1-14 genome sequencing.</title>
        <authorList>
            <person name="Otstavnykh N."/>
            <person name="Isaeva M."/>
            <person name="Meleshko D."/>
        </authorList>
    </citation>
    <scope>NUCLEOTIDE SEQUENCE</scope>
    <source>
        <strain evidence="1">CB1-14</strain>
        <plasmid evidence="1">p1</plasmid>
    </source>
</reference>